<organism evidence="1 2">
    <name type="scientific">Peronospora belbahrii</name>
    <dbReference type="NCBI Taxonomy" id="622444"/>
    <lineage>
        <taxon>Eukaryota</taxon>
        <taxon>Sar</taxon>
        <taxon>Stramenopiles</taxon>
        <taxon>Oomycota</taxon>
        <taxon>Peronosporomycetes</taxon>
        <taxon>Peronosporales</taxon>
        <taxon>Peronosporaceae</taxon>
        <taxon>Peronospora</taxon>
    </lineage>
</organism>
<dbReference type="EMBL" id="CAKLCB010000376">
    <property type="protein sequence ID" value="CAH0521224.1"/>
    <property type="molecule type" value="Genomic_DNA"/>
</dbReference>
<comment type="caution">
    <text evidence="1">The sequence shown here is derived from an EMBL/GenBank/DDBJ whole genome shotgun (WGS) entry which is preliminary data.</text>
</comment>
<dbReference type="Proteomes" id="UP001158986">
    <property type="component" value="Unassembled WGS sequence"/>
</dbReference>
<protein>
    <submittedName>
        <fullName evidence="1">Uncharacterized protein</fullName>
    </submittedName>
</protein>
<evidence type="ECO:0000313" key="1">
    <source>
        <dbReference type="EMBL" id="CAH0521224.1"/>
    </source>
</evidence>
<gene>
    <name evidence="1" type="ORF">PBS001_LOCUS7684</name>
</gene>
<proteinExistence type="predicted"/>
<accession>A0ABN8D7S1</accession>
<name>A0ABN8D7S1_9STRA</name>
<reference evidence="1 2" key="1">
    <citation type="submission" date="2021-11" db="EMBL/GenBank/DDBJ databases">
        <authorList>
            <person name="Islam A."/>
            <person name="Islam S."/>
            <person name="Flora M.S."/>
            <person name="Rahman M."/>
            <person name="Ziaur R.M."/>
            <person name="Epstein J.H."/>
            <person name="Hassan M."/>
            <person name="Klassen M."/>
            <person name="Woodard K."/>
            <person name="Webb A."/>
            <person name="Webby R.J."/>
            <person name="El Zowalaty M.E."/>
        </authorList>
    </citation>
    <scope>NUCLEOTIDE SEQUENCE [LARGE SCALE GENOMIC DNA]</scope>
    <source>
        <strain evidence="1">Pbs1</strain>
    </source>
</reference>
<sequence>MTLDGFGVPPVLPGLFINSRGCTLNEPPCLLGGMALGDIGATSVLGDDASTPAFLAVVNMLLTFCTR</sequence>
<keyword evidence="2" id="KW-1185">Reference proteome</keyword>
<evidence type="ECO:0000313" key="2">
    <source>
        <dbReference type="Proteomes" id="UP001158986"/>
    </source>
</evidence>